<dbReference type="RefSeq" id="WP_134751187.1">
    <property type="nucleotide sequence ID" value="NZ_CP038149.1"/>
</dbReference>
<proteinExistence type="predicted"/>
<evidence type="ECO:0000313" key="1">
    <source>
        <dbReference type="EMBL" id="QBQ98924.1"/>
    </source>
</evidence>
<dbReference type="Proteomes" id="UP000295727">
    <property type="component" value="Chromosome 2"/>
</dbReference>
<reference evidence="1 2" key="1">
    <citation type="submission" date="2019-03" db="EMBL/GenBank/DDBJ databases">
        <title>Paraburkholderia sp. 7MH5, isolated from subtropical forest soil.</title>
        <authorList>
            <person name="Gao Z.-H."/>
            <person name="Qiu L.-H."/>
        </authorList>
    </citation>
    <scope>NUCLEOTIDE SEQUENCE [LARGE SCALE GENOMIC DNA]</scope>
    <source>
        <strain evidence="1 2">7MH5</strain>
    </source>
</reference>
<dbReference type="Pfam" id="PF19940">
    <property type="entry name" value="DUF6402"/>
    <property type="match status" value="1"/>
</dbReference>
<name>A0A4P7CXI8_9BURK</name>
<keyword evidence="2" id="KW-1185">Reference proteome</keyword>
<dbReference type="AlphaFoldDB" id="A0A4P7CXI8"/>
<dbReference type="EMBL" id="CP038149">
    <property type="protein sequence ID" value="QBQ98924.1"/>
    <property type="molecule type" value="Genomic_DNA"/>
</dbReference>
<organism evidence="1 2">
    <name type="scientific">Paraburkholderia pallida</name>
    <dbReference type="NCBI Taxonomy" id="2547399"/>
    <lineage>
        <taxon>Bacteria</taxon>
        <taxon>Pseudomonadati</taxon>
        <taxon>Pseudomonadota</taxon>
        <taxon>Betaproteobacteria</taxon>
        <taxon>Burkholderiales</taxon>
        <taxon>Burkholderiaceae</taxon>
        <taxon>Paraburkholderia</taxon>
    </lineage>
</organism>
<protein>
    <submittedName>
        <fullName evidence="1">Uncharacterized protein</fullName>
    </submittedName>
</protein>
<sequence>MSAQELSVYVPDGGEWRKRTGNICYVEGENPCPEVSAPARRLSAQDRFEVTDIPGAMAKMGWHTSAALLNKWFHCSPKNQAMSSFEKMYGLSQDGLHQYPAHRIDQSTIRLDWVLSHPRVKVRFDVLQSHFYLATNTARALLAKKLRKFKDREHIDSLVETDGNMDELHTKFQFQRVQIDTSALEKASVFFRAMLNYGKPDDLAGALGGFAMYAAAAKIHIRPSIIGAGTVAEVTHVALYVKNPYSFFDDEKESGSQYLGHWNRDGICLVPEGYVSQWANFGSWSKYIIQPEGPYGRTYWPVHNSDFRRWQDAHNAGGDIILYSDFQIVKISPPIKVRL</sequence>
<dbReference type="KEGG" id="ppai:E1956_16860"/>
<evidence type="ECO:0000313" key="2">
    <source>
        <dbReference type="Proteomes" id="UP000295727"/>
    </source>
</evidence>
<gene>
    <name evidence="1" type="ORF">E1956_16860</name>
</gene>
<accession>A0A4P7CXI8</accession>
<dbReference type="OrthoDB" id="6986732at2"/>
<dbReference type="InterPro" id="IPR045646">
    <property type="entry name" value="DUF6402"/>
</dbReference>